<dbReference type="InterPro" id="IPR036880">
    <property type="entry name" value="Kunitz_BPTI_sf"/>
</dbReference>
<dbReference type="Pfam" id="PF00014">
    <property type="entry name" value="Kunitz_BPTI"/>
    <property type="match status" value="1"/>
</dbReference>
<dbReference type="InterPro" id="IPR002223">
    <property type="entry name" value="Kunitz_BPTI"/>
</dbReference>
<dbReference type="PANTHER" id="PTHR10083">
    <property type="entry name" value="KUNITZ-TYPE PROTEASE INHIBITOR-RELATED"/>
    <property type="match status" value="1"/>
</dbReference>
<evidence type="ECO:0000313" key="7">
    <source>
        <dbReference type="EMBL" id="KFD71675.1"/>
    </source>
</evidence>
<evidence type="ECO:0000256" key="4">
    <source>
        <dbReference type="SAM" id="MobiDB-lite"/>
    </source>
</evidence>
<dbReference type="GO" id="GO:0005615">
    <property type="term" value="C:extracellular space"/>
    <property type="evidence" value="ECO:0007669"/>
    <property type="project" value="TreeGrafter"/>
</dbReference>
<organism evidence="7">
    <name type="scientific">Trichuris suis</name>
    <name type="common">pig whipworm</name>
    <dbReference type="NCBI Taxonomy" id="68888"/>
    <lineage>
        <taxon>Eukaryota</taxon>
        <taxon>Metazoa</taxon>
        <taxon>Ecdysozoa</taxon>
        <taxon>Nematoda</taxon>
        <taxon>Enoplea</taxon>
        <taxon>Dorylaimia</taxon>
        <taxon>Trichinellida</taxon>
        <taxon>Trichuridae</taxon>
        <taxon>Trichuris</taxon>
    </lineage>
</organism>
<dbReference type="Proteomes" id="UP000030764">
    <property type="component" value="Unassembled WGS sequence"/>
</dbReference>
<evidence type="ECO:0000313" key="6">
    <source>
        <dbReference type="EMBL" id="KFD54799.1"/>
    </source>
</evidence>
<keyword evidence="2" id="KW-0722">Serine protease inhibitor</keyword>
<sequence>MCVPLSRRRSWGTASADLFCAFYPPVLTPQLCSLSIDSGTCANVQTRYAYDRQQRKCVAFMYNGCGGNLNNFLTMEDCIEVCQKTDQFDYAKRASVQRSQDHAEETDSQTNGSSK</sequence>
<feature type="domain" description="BPTI/Kunitz inhibitor" evidence="5">
    <location>
        <begin position="32"/>
        <end position="82"/>
    </location>
</feature>
<keyword evidence="1" id="KW-0646">Protease inhibitor</keyword>
<dbReference type="CDD" id="cd00109">
    <property type="entry name" value="Kunitz-type"/>
    <property type="match status" value="1"/>
</dbReference>
<dbReference type="PROSITE" id="PS00280">
    <property type="entry name" value="BPTI_KUNITZ_1"/>
    <property type="match status" value="1"/>
</dbReference>
<dbReference type="FunFam" id="4.10.410.10:FF:000020">
    <property type="entry name" value="Collagen, type VI, alpha 3"/>
    <property type="match status" value="1"/>
</dbReference>
<evidence type="ECO:0000313" key="8">
    <source>
        <dbReference type="Proteomes" id="UP000030764"/>
    </source>
</evidence>
<dbReference type="GO" id="GO:0004867">
    <property type="term" value="F:serine-type endopeptidase inhibitor activity"/>
    <property type="evidence" value="ECO:0007669"/>
    <property type="project" value="UniProtKB-KW"/>
</dbReference>
<dbReference type="EMBL" id="KL367481">
    <property type="protein sequence ID" value="KFD71675.1"/>
    <property type="molecule type" value="Genomic_DNA"/>
</dbReference>
<dbReference type="Proteomes" id="UP000030758">
    <property type="component" value="Unassembled WGS sequence"/>
</dbReference>
<protein>
    <recommendedName>
        <fullName evidence="5">BPTI/Kunitz inhibitor domain-containing protein</fullName>
    </recommendedName>
</protein>
<evidence type="ECO:0000256" key="3">
    <source>
        <dbReference type="ARBA" id="ARBA00023157"/>
    </source>
</evidence>
<accession>A0A085NQC9</accession>
<dbReference type="SMART" id="SM00131">
    <property type="entry name" value="KU"/>
    <property type="match status" value="1"/>
</dbReference>
<dbReference type="SUPFAM" id="SSF57362">
    <property type="entry name" value="BPTI-like"/>
    <property type="match status" value="1"/>
</dbReference>
<evidence type="ECO:0000256" key="2">
    <source>
        <dbReference type="ARBA" id="ARBA00022900"/>
    </source>
</evidence>
<dbReference type="PANTHER" id="PTHR10083:SF374">
    <property type="entry name" value="BPTI_KUNITZ INHIBITOR DOMAIN-CONTAINING PROTEIN"/>
    <property type="match status" value="1"/>
</dbReference>
<dbReference type="PROSITE" id="PS50279">
    <property type="entry name" value="BPTI_KUNITZ_2"/>
    <property type="match status" value="1"/>
</dbReference>
<gene>
    <name evidence="6" type="ORF">M513_04233</name>
    <name evidence="7" type="ORF">M514_04233</name>
</gene>
<keyword evidence="8" id="KW-1185">Reference proteome</keyword>
<dbReference type="EMBL" id="KL363204">
    <property type="protein sequence ID" value="KFD54799.1"/>
    <property type="molecule type" value="Genomic_DNA"/>
</dbReference>
<name>A0A085NQC9_9BILA</name>
<dbReference type="InterPro" id="IPR020901">
    <property type="entry name" value="Prtase_inh_Kunz-CS"/>
</dbReference>
<evidence type="ECO:0000259" key="5">
    <source>
        <dbReference type="PROSITE" id="PS50279"/>
    </source>
</evidence>
<feature type="region of interest" description="Disordered" evidence="4">
    <location>
        <begin position="93"/>
        <end position="115"/>
    </location>
</feature>
<dbReference type="OrthoDB" id="4473401at2759"/>
<dbReference type="Gene3D" id="4.10.410.10">
    <property type="entry name" value="Pancreatic trypsin inhibitor Kunitz domain"/>
    <property type="match status" value="1"/>
</dbReference>
<reference evidence="7 8" key="1">
    <citation type="journal article" date="2014" name="Nat. Genet.">
        <title>Genome and transcriptome of the porcine whipworm Trichuris suis.</title>
        <authorList>
            <person name="Jex A.R."/>
            <person name="Nejsum P."/>
            <person name="Schwarz E.M."/>
            <person name="Hu L."/>
            <person name="Young N.D."/>
            <person name="Hall R.S."/>
            <person name="Korhonen P.K."/>
            <person name="Liao S."/>
            <person name="Thamsborg S."/>
            <person name="Xia J."/>
            <person name="Xu P."/>
            <person name="Wang S."/>
            <person name="Scheerlinck J.P."/>
            <person name="Hofmann A."/>
            <person name="Sternberg P.W."/>
            <person name="Wang J."/>
            <person name="Gasser R.B."/>
        </authorList>
    </citation>
    <scope>NUCLEOTIDE SEQUENCE [LARGE SCALE GENOMIC DNA]</scope>
    <source>
        <strain evidence="7">DCEP-RM93F</strain>
        <strain evidence="6">DCEP-RM93M</strain>
    </source>
</reference>
<dbReference type="AlphaFoldDB" id="A0A085NQC9"/>
<proteinExistence type="predicted"/>
<dbReference type="InterPro" id="IPR050098">
    <property type="entry name" value="TFPI/VKTCI-like"/>
</dbReference>
<keyword evidence="3" id="KW-1015">Disulfide bond</keyword>
<dbReference type="PRINTS" id="PR00759">
    <property type="entry name" value="BASICPTASE"/>
</dbReference>
<evidence type="ECO:0000256" key="1">
    <source>
        <dbReference type="ARBA" id="ARBA00022690"/>
    </source>
</evidence>